<accession>A0A8I1AAM3</accession>
<dbReference type="AlphaFoldDB" id="A0A8I1AAM3"/>
<feature type="transmembrane region" description="Helical" evidence="1">
    <location>
        <begin position="12"/>
        <end position="33"/>
    </location>
</feature>
<proteinExistence type="predicted"/>
<keyword evidence="3" id="KW-1185">Reference proteome</keyword>
<sequence>MRIMIAAVTGILGGFIIGVLLSSVIGIFSFQFFFKPFGIPFLPYLCALAGAVAVPVIDWRQWKHRHSSGNGSVENR</sequence>
<dbReference type="Pfam" id="PF19382">
    <property type="entry name" value="DUF5957"/>
    <property type="match status" value="1"/>
</dbReference>
<comment type="caution">
    <text evidence="2">The sequence shown here is derived from an EMBL/GenBank/DDBJ whole genome shotgun (WGS) entry which is preliminary data.</text>
</comment>
<evidence type="ECO:0000256" key="1">
    <source>
        <dbReference type="SAM" id="Phobius"/>
    </source>
</evidence>
<evidence type="ECO:0000313" key="3">
    <source>
        <dbReference type="Proteomes" id="UP000633619"/>
    </source>
</evidence>
<organism evidence="2 3">
    <name type="scientific">Thermoactinomyces intermedius</name>
    <dbReference type="NCBI Taxonomy" id="2024"/>
    <lineage>
        <taxon>Bacteria</taxon>
        <taxon>Bacillati</taxon>
        <taxon>Bacillota</taxon>
        <taxon>Bacilli</taxon>
        <taxon>Bacillales</taxon>
        <taxon>Thermoactinomycetaceae</taxon>
        <taxon>Thermoactinomyces</taxon>
    </lineage>
</organism>
<keyword evidence="1" id="KW-1133">Transmembrane helix</keyword>
<dbReference type="InterPro" id="IPR046001">
    <property type="entry name" value="DUF5957"/>
</dbReference>
<protein>
    <submittedName>
        <fullName evidence="2">Uncharacterized protein</fullName>
    </submittedName>
</protein>
<gene>
    <name evidence="2" type="ORF">I8U20_12260</name>
</gene>
<dbReference type="Proteomes" id="UP000633619">
    <property type="component" value="Unassembled WGS sequence"/>
</dbReference>
<reference evidence="2 3" key="1">
    <citation type="submission" date="2020-12" db="EMBL/GenBank/DDBJ databases">
        <title>WGS of Thermoactinomyces spp.</title>
        <authorList>
            <person name="Cheng K."/>
        </authorList>
    </citation>
    <scope>NUCLEOTIDE SEQUENCE [LARGE SCALE GENOMIC DNA]</scope>
    <source>
        <strain evidence="3">CICC 10671\DSM 43846</strain>
    </source>
</reference>
<keyword evidence="1" id="KW-0812">Transmembrane</keyword>
<feature type="transmembrane region" description="Helical" evidence="1">
    <location>
        <begin position="39"/>
        <end position="57"/>
    </location>
</feature>
<name>A0A8I1AAM3_THEIN</name>
<dbReference type="RefSeq" id="WP_131470890.1">
    <property type="nucleotide sequence ID" value="NZ_JACEIR010000011.1"/>
</dbReference>
<keyword evidence="1" id="KW-0472">Membrane</keyword>
<evidence type="ECO:0000313" key="2">
    <source>
        <dbReference type="EMBL" id="MBH8596090.1"/>
    </source>
</evidence>
<dbReference type="EMBL" id="JAECVW010000009">
    <property type="protein sequence ID" value="MBH8596090.1"/>
    <property type="molecule type" value="Genomic_DNA"/>
</dbReference>